<gene>
    <name evidence="2" type="ORF">E6H00_15620</name>
</gene>
<dbReference type="InterPro" id="IPR008274">
    <property type="entry name" value="AldOxase/xan_DH_MoCoBD1"/>
</dbReference>
<dbReference type="GO" id="GO:0016491">
    <property type="term" value="F:oxidoreductase activity"/>
    <property type="evidence" value="ECO:0007669"/>
    <property type="project" value="InterPro"/>
</dbReference>
<dbReference type="Proteomes" id="UP000318509">
    <property type="component" value="Unassembled WGS sequence"/>
</dbReference>
<name>A0A537JV81_9BACT</name>
<dbReference type="Gene3D" id="3.90.1170.50">
    <property type="entry name" value="Aldehyde oxidase/xanthine dehydrogenase, a/b hammerhead"/>
    <property type="match status" value="1"/>
</dbReference>
<dbReference type="SMART" id="SM01008">
    <property type="entry name" value="Ald_Xan_dh_C"/>
    <property type="match status" value="1"/>
</dbReference>
<dbReference type="InterPro" id="IPR052516">
    <property type="entry name" value="N-heterocyclic_Hydroxylase"/>
</dbReference>
<dbReference type="InterPro" id="IPR012368">
    <property type="entry name" value="OxRdtase_Mopterin-bd_su_IorB"/>
</dbReference>
<dbReference type="EMBL" id="VBAK01000157">
    <property type="protein sequence ID" value="TMI87451.1"/>
    <property type="molecule type" value="Genomic_DNA"/>
</dbReference>
<proteinExistence type="predicted"/>
<dbReference type="InterPro" id="IPR000674">
    <property type="entry name" value="Ald_Oxase/Xan_DH_a/b"/>
</dbReference>
<dbReference type="PANTHER" id="PTHR47495:SF1">
    <property type="entry name" value="BLL3820 PROTEIN"/>
    <property type="match status" value="1"/>
</dbReference>
<evidence type="ECO:0000313" key="3">
    <source>
        <dbReference type="Proteomes" id="UP000318509"/>
    </source>
</evidence>
<dbReference type="Gene3D" id="3.30.365.10">
    <property type="entry name" value="Aldehyde oxidase/xanthine dehydrogenase, molybdopterin binding domain"/>
    <property type="match status" value="4"/>
</dbReference>
<feature type="domain" description="Aldehyde oxidase/xanthine dehydrogenase a/b hammerhead" evidence="1">
    <location>
        <begin position="222"/>
        <end position="298"/>
    </location>
</feature>
<dbReference type="InterPro" id="IPR046867">
    <property type="entry name" value="AldOxase/xan_DH_MoCoBD2"/>
</dbReference>
<organism evidence="2 3">
    <name type="scientific">Candidatus Segetimicrobium genomatis</name>
    <dbReference type="NCBI Taxonomy" id="2569760"/>
    <lineage>
        <taxon>Bacteria</taxon>
        <taxon>Bacillati</taxon>
        <taxon>Candidatus Sysuimicrobiota</taxon>
        <taxon>Candidatus Sysuimicrobiia</taxon>
        <taxon>Candidatus Sysuimicrobiales</taxon>
        <taxon>Candidatus Segetimicrobiaceae</taxon>
        <taxon>Candidatus Segetimicrobium</taxon>
    </lineage>
</organism>
<dbReference type="Pfam" id="PF20256">
    <property type="entry name" value="MoCoBD_2"/>
    <property type="match status" value="2"/>
</dbReference>
<evidence type="ECO:0000259" key="1">
    <source>
        <dbReference type="SMART" id="SM01008"/>
    </source>
</evidence>
<dbReference type="InterPro" id="IPR037165">
    <property type="entry name" value="AldOxase/xan_DH_Mopterin-bd_sf"/>
</dbReference>
<dbReference type="SUPFAM" id="SSF56003">
    <property type="entry name" value="Molybdenum cofactor-binding domain"/>
    <property type="match status" value="2"/>
</dbReference>
<dbReference type="Pfam" id="PF02738">
    <property type="entry name" value="MoCoBD_1"/>
    <property type="match status" value="1"/>
</dbReference>
<dbReference type="AlphaFoldDB" id="A0A537JV81"/>
<dbReference type="PIRSF" id="PIRSF036389">
    <property type="entry name" value="IOR_B"/>
    <property type="match status" value="1"/>
</dbReference>
<dbReference type="PROSITE" id="PS51318">
    <property type="entry name" value="TAT"/>
    <property type="match status" value="1"/>
</dbReference>
<evidence type="ECO:0000313" key="2">
    <source>
        <dbReference type="EMBL" id="TMI87451.1"/>
    </source>
</evidence>
<accession>A0A537JV81</accession>
<sequence length="758" mass="80334">MTAVSAHTLSRRHFLKTSGAVVVSFAMPPVILGSQPGTAGAEEAVPDPAQLDSWLAIGEDGSVTVFTGMLELGMGVATAYGQIVAEELDVPVRSVSIVMGDTARTPDQAGIGGSRAISTGARPLRHAAAEARRVLLDLASTRLGAPADRLTIRDGVVHRTDDTTKTASFGELIGGRHFDVTLRTSGEGSTLDVAGSARPKSPDQYTIVGQPVPRIDIPDKATGRFTYIVDVRVPDMLHGRVIRPAPPGARLLAAEGARVLPGSVKVVRKGNFLGVVADTEWDAIQAARNLKVTWSASEVSWPAMADLYRTMRTMPARLRRVMADVGDVDAALAQAARTIEARYEWPFLSHAMMGPSCAVADVRDGGATIWSGTQHPHQLRQGLAELLNLPPADVHIIWVEGSGSYGRSGSDDAAADAALLSQAVGRPVRVQWMRADETGWDPKGPPVVTAVRAGLDDQGNVVAWDYVARNFTGRGVPPQPARGGNFLAAHLIGLAADSIDEPPNLQEAYTFPNKRRAGEVVPWPQEASPLRTGYLRAPSQPGTTFGAESFVDELAAALRADPVEFRLRYLQDPRAVAVIQAAAQKAGWASRPSPRKGVSPSGLATGRGIAYAPRGDTRLATIAEVEVNQATGQVHISRLVIAHDCGLIVNPDGLRGTIEANLIQSTSWALKEEVQFDRSGVTSVDWATYPILRTPDAPDAIDIVLINHPDLPPSGAGEPAAVATAPAIANAIFDATGARLRTAPFTPARVKDALERRA</sequence>
<comment type="caution">
    <text evidence="2">The sequence shown here is derived from an EMBL/GenBank/DDBJ whole genome shotgun (WGS) entry which is preliminary data.</text>
</comment>
<dbReference type="PANTHER" id="PTHR47495">
    <property type="entry name" value="ALDEHYDE DEHYDROGENASE"/>
    <property type="match status" value="1"/>
</dbReference>
<protein>
    <submittedName>
        <fullName evidence="2">Xanthine dehydrogenase family protein molybdopterin-binding subunit</fullName>
    </submittedName>
</protein>
<dbReference type="InterPro" id="IPR006311">
    <property type="entry name" value="TAT_signal"/>
</dbReference>
<reference evidence="2 3" key="1">
    <citation type="journal article" date="2019" name="Nat. Microbiol.">
        <title>Mediterranean grassland soil C-N compound turnover is dependent on rainfall and depth, and is mediated by genomically divergent microorganisms.</title>
        <authorList>
            <person name="Diamond S."/>
            <person name="Andeer P.F."/>
            <person name="Li Z."/>
            <person name="Crits-Christoph A."/>
            <person name="Burstein D."/>
            <person name="Anantharaman K."/>
            <person name="Lane K.R."/>
            <person name="Thomas B.C."/>
            <person name="Pan C."/>
            <person name="Northen T.R."/>
            <person name="Banfield J.F."/>
        </authorList>
    </citation>
    <scope>NUCLEOTIDE SEQUENCE [LARGE SCALE GENOMIC DNA]</scope>
    <source>
        <strain evidence="2">NP_3</strain>
    </source>
</reference>